<organism evidence="2 3">
    <name type="scientific">Steinernema carpocapsae</name>
    <name type="common">Entomopathogenic nematode</name>
    <dbReference type="NCBI Taxonomy" id="34508"/>
    <lineage>
        <taxon>Eukaryota</taxon>
        <taxon>Metazoa</taxon>
        <taxon>Ecdysozoa</taxon>
        <taxon>Nematoda</taxon>
        <taxon>Chromadorea</taxon>
        <taxon>Rhabditida</taxon>
        <taxon>Tylenchina</taxon>
        <taxon>Panagrolaimomorpha</taxon>
        <taxon>Strongyloidoidea</taxon>
        <taxon>Steinernematidae</taxon>
        <taxon>Steinernema</taxon>
    </lineage>
</organism>
<feature type="compositionally biased region" description="Polar residues" evidence="1">
    <location>
        <begin position="100"/>
        <end position="112"/>
    </location>
</feature>
<gene>
    <name evidence="2" type="ORF">L596_004480</name>
</gene>
<reference evidence="2 3" key="1">
    <citation type="journal article" date="2015" name="Genome Biol.">
        <title>Comparative genomics of Steinernema reveals deeply conserved gene regulatory networks.</title>
        <authorList>
            <person name="Dillman A.R."/>
            <person name="Macchietto M."/>
            <person name="Porter C.F."/>
            <person name="Rogers A."/>
            <person name="Williams B."/>
            <person name="Antoshechkin I."/>
            <person name="Lee M.M."/>
            <person name="Goodwin Z."/>
            <person name="Lu X."/>
            <person name="Lewis E.E."/>
            <person name="Goodrich-Blair H."/>
            <person name="Stock S.P."/>
            <person name="Adams B.J."/>
            <person name="Sternberg P.W."/>
            <person name="Mortazavi A."/>
        </authorList>
    </citation>
    <scope>NUCLEOTIDE SEQUENCE [LARGE SCALE GENOMIC DNA]</scope>
    <source>
        <strain evidence="2 3">ALL</strain>
    </source>
</reference>
<dbReference type="Proteomes" id="UP000298663">
    <property type="component" value="Chromosome X"/>
</dbReference>
<keyword evidence="3" id="KW-1185">Reference proteome</keyword>
<feature type="region of interest" description="Disordered" evidence="1">
    <location>
        <begin position="81"/>
        <end position="112"/>
    </location>
</feature>
<proteinExistence type="predicted"/>
<dbReference type="EMBL" id="CM016762">
    <property type="protein sequence ID" value="TMS37577.1"/>
    <property type="molecule type" value="Genomic_DNA"/>
</dbReference>
<evidence type="ECO:0000313" key="2">
    <source>
        <dbReference type="EMBL" id="TMS37577.1"/>
    </source>
</evidence>
<feature type="compositionally biased region" description="Basic residues" evidence="1">
    <location>
        <begin position="84"/>
        <end position="95"/>
    </location>
</feature>
<comment type="caution">
    <text evidence="2">The sequence shown here is derived from an EMBL/GenBank/DDBJ whole genome shotgun (WGS) entry which is preliminary data.</text>
</comment>
<protein>
    <submittedName>
        <fullName evidence="2">Uncharacterized protein</fullName>
    </submittedName>
</protein>
<name>A0A4U8UZI6_STECR</name>
<evidence type="ECO:0000313" key="3">
    <source>
        <dbReference type="Proteomes" id="UP000298663"/>
    </source>
</evidence>
<evidence type="ECO:0000256" key="1">
    <source>
        <dbReference type="SAM" id="MobiDB-lite"/>
    </source>
</evidence>
<dbReference type="AlphaFoldDB" id="A0A4U8UZI6"/>
<reference evidence="2 3" key="2">
    <citation type="journal article" date="2019" name="G3 (Bethesda)">
        <title>Hybrid Assembly of the Genome of the Entomopathogenic Nematode Steinernema carpocapsae Identifies the X-Chromosome.</title>
        <authorList>
            <person name="Serra L."/>
            <person name="Macchietto M."/>
            <person name="Macias-Munoz A."/>
            <person name="McGill C.J."/>
            <person name="Rodriguez I.M."/>
            <person name="Rodriguez B."/>
            <person name="Murad R."/>
            <person name="Mortazavi A."/>
        </authorList>
    </citation>
    <scope>NUCLEOTIDE SEQUENCE [LARGE SCALE GENOMIC DNA]</scope>
    <source>
        <strain evidence="2 3">ALL</strain>
    </source>
</reference>
<accession>A0A4U8UZI6</accession>
<sequence length="112" mass="12730">MRLCKFAVVFCATTALQIAIAPYFEATVTSLFPSKAQRYAISSLSIVFGKVIRTLRNYGLGEDLSLMGGELKNIREDTITNRTARGRKSRRRRRGPIYYYNNSNHRSSLDMS</sequence>
<dbReference type="EMBL" id="AZBU02000001">
    <property type="protein sequence ID" value="TMS37577.1"/>
    <property type="molecule type" value="Genomic_DNA"/>
</dbReference>